<sequence>MTLTETRASLREARRKHPHPMRVIGDVLLWIAAALGALCLVLLVLAFTLNISLIMFRTGSMSPTIPTGSVAIVQEVPASEIEVGNVVTVDRGEDELPVTHRVTSVEPGSSADECVITMRGDANEQDDPYPYTVTTVRSVMFSIPGIATTLASFGNPIVMGAMTLVAGALVGWAFWPRERRDE</sequence>
<keyword evidence="2" id="KW-1133">Transmembrane helix</keyword>
<dbReference type="Proteomes" id="UP000253508">
    <property type="component" value="Unassembled WGS sequence"/>
</dbReference>
<feature type="transmembrane region" description="Helical" evidence="2">
    <location>
        <begin position="157"/>
        <end position="175"/>
    </location>
</feature>
<evidence type="ECO:0000313" key="3">
    <source>
        <dbReference type="EMBL" id="RCK56854.1"/>
    </source>
</evidence>
<dbReference type="AlphaFoldDB" id="A0A367XTF8"/>
<dbReference type="GO" id="GO:0006465">
    <property type="term" value="P:signal peptide processing"/>
    <property type="evidence" value="ECO:0007669"/>
    <property type="project" value="UniProtKB-UniRule"/>
</dbReference>
<protein>
    <recommendedName>
        <fullName evidence="1">Signal peptidase I</fullName>
        <ecNumber evidence="1">3.4.21.89</ecNumber>
    </recommendedName>
</protein>
<keyword evidence="2" id="KW-0812">Transmembrane</keyword>
<evidence type="ECO:0000313" key="4">
    <source>
        <dbReference type="Proteomes" id="UP000253508"/>
    </source>
</evidence>
<gene>
    <name evidence="3" type="ORF">DTO57_13295</name>
</gene>
<comment type="caution">
    <text evidence="3">The sequence shown here is derived from an EMBL/GenBank/DDBJ whole genome shotgun (WGS) entry which is preliminary data.</text>
</comment>
<dbReference type="InterPro" id="IPR019533">
    <property type="entry name" value="Peptidase_S26"/>
</dbReference>
<keyword evidence="3" id="KW-0378">Hydrolase</keyword>
<proteinExistence type="predicted"/>
<evidence type="ECO:0000256" key="1">
    <source>
        <dbReference type="NCBIfam" id="TIGR02228"/>
    </source>
</evidence>
<evidence type="ECO:0000256" key="2">
    <source>
        <dbReference type="SAM" id="Phobius"/>
    </source>
</evidence>
<keyword evidence="4" id="KW-1185">Reference proteome</keyword>
<dbReference type="CDD" id="cd06530">
    <property type="entry name" value="S26_SPase_I"/>
    <property type="match status" value="1"/>
</dbReference>
<dbReference type="OrthoDB" id="3790724at2"/>
<feature type="transmembrane region" description="Helical" evidence="2">
    <location>
        <begin position="23"/>
        <end position="56"/>
    </location>
</feature>
<accession>A0A367XTF8</accession>
<reference evidence="3 4" key="1">
    <citation type="submission" date="2018-07" db="EMBL/GenBank/DDBJ databases">
        <title>Microbacterium endoborsara sp. nov., a novel actinobacterium isolated from Borszczowia aralocaspica.</title>
        <authorList>
            <person name="An D."/>
        </authorList>
    </citation>
    <scope>NUCLEOTIDE SEQUENCE [LARGE SCALE GENOMIC DNA]</scope>
    <source>
        <strain evidence="3 4">C1.15228</strain>
    </source>
</reference>
<dbReference type="RefSeq" id="WP_114118729.1">
    <property type="nucleotide sequence ID" value="NZ_BMHU01000007.1"/>
</dbReference>
<dbReference type="GO" id="GO:0004252">
    <property type="term" value="F:serine-type endopeptidase activity"/>
    <property type="evidence" value="ECO:0007669"/>
    <property type="project" value="UniProtKB-UniRule"/>
</dbReference>
<dbReference type="GO" id="GO:0009003">
    <property type="term" value="F:signal peptidase activity"/>
    <property type="evidence" value="ECO:0007669"/>
    <property type="project" value="UniProtKB-EC"/>
</dbReference>
<keyword evidence="2" id="KW-0472">Membrane</keyword>
<dbReference type="NCBIfam" id="TIGR02228">
    <property type="entry name" value="sigpep_I_arch"/>
    <property type="match status" value="1"/>
</dbReference>
<name>A0A367XTF8_9MICO</name>
<organism evidence="3 4">
    <name type="scientific">Microbacterium sorbitolivorans</name>
    <dbReference type="NCBI Taxonomy" id="1867410"/>
    <lineage>
        <taxon>Bacteria</taxon>
        <taxon>Bacillati</taxon>
        <taxon>Actinomycetota</taxon>
        <taxon>Actinomycetes</taxon>
        <taxon>Micrococcales</taxon>
        <taxon>Microbacteriaceae</taxon>
        <taxon>Microbacterium</taxon>
    </lineage>
</organism>
<dbReference type="InterPro" id="IPR001733">
    <property type="entry name" value="Peptidase_S26B"/>
</dbReference>
<dbReference type="EC" id="3.4.21.89" evidence="1"/>
<dbReference type="GO" id="GO:0016020">
    <property type="term" value="C:membrane"/>
    <property type="evidence" value="ECO:0007669"/>
    <property type="project" value="UniProtKB-UniRule"/>
</dbReference>
<dbReference type="EMBL" id="QORO01000006">
    <property type="protein sequence ID" value="RCK56854.1"/>
    <property type="molecule type" value="Genomic_DNA"/>
</dbReference>